<accession>A0ABD5ZB49</accession>
<gene>
    <name evidence="2" type="ORF">ACFQJC_01895</name>
</gene>
<dbReference type="AlphaFoldDB" id="A0ABD5ZB49"/>
<proteinExistence type="predicted"/>
<feature type="transmembrane region" description="Helical" evidence="1">
    <location>
        <begin position="107"/>
        <end position="126"/>
    </location>
</feature>
<protein>
    <submittedName>
        <fullName evidence="2">Uncharacterized protein</fullName>
    </submittedName>
</protein>
<keyword evidence="1" id="KW-1133">Transmembrane helix</keyword>
<sequence>MASALPLSRLVGLVAAIVAVGVVVSRSALETGTNPRVDPTNGLWAAIEAQPLFIVGAVAAVVGSARSRPVPSLVTMLPVDFDIALLVFYVALLGVIGVQYARGALPLERVVLLVSMCATWLAYSLLQVSQDGLVATGTMLNSVLDGFSVVLLLGGLYGLYWWWRNRESVGS</sequence>
<evidence type="ECO:0000256" key="1">
    <source>
        <dbReference type="SAM" id="Phobius"/>
    </source>
</evidence>
<comment type="caution">
    <text evidence="2">The sequence shown here is derived from an EMBL/GenBank/DDBJ whole genome shotgun (WGS) entry which is preliminary data.</text>
</comment>
<reference evidence="2 3" key="1">
    <citation type="journal article" date="2019" name="Int. J. Syst. Evol. Microbiol.">
        <title>The Global Catalogue of Microorganisms (GCM) 10K type strain sequencing project: providing services to taxonomists for standard genome sequencing and annotation.</title>
        <authorList>
            <consortium name="The Broad Institute Genomics Platform"/>
            <consortium name="The Broad Institute Genome Sequencing Center for Infectious Disease"/>
            <person name="Wu L."/>
            <person name="Ma J."/>
        </authorList>
    </citation>
    <scope>NUCLEOTIDE SEQUENCE [LARGE SCALE GENOMIC DNA]</scope>
    <source>
        <strain evidence="2 3">DSM 29988</strain>
    </source>
</reference>
<organism evidence="2 3">
    <name type="scientific">Haloferax namakaokahaiae</name>
    <dbReference type="NCBI Taxonomy" id="1748331"/>
    <lineage>
        <taxon>Archaea</taxon>
        <taxon>Methanobacteriati</taxon>
        <taxon>Methanobacteriota</taxon>
        <taxon>Stenosarchaea group</taxon>
        <taxon>Halobacteria</taxon>
        <taxon>Halobacteriales</taxon>
        <taxon>Haloferacaceae</taxon>
        <taxon>Haloferax</taxon>
    </lineage>
</organism>
<evidence type="ECO:0000313" key="3">
    <source>
        <dbReference type="Proteomes" id="UP001596481"/>
    </source>
</evidence>
<keyword evidence="1" id="KW-0472">Membrane</keyword>
<name>A0ABD5ZB49_9EURY</name>
<keyword evidence="3" id="KW-1185">Reference proteome</keyword>
<dbReference type="RefSeq" id="WP_390221553.1">
    <property type="nucleotide sequence ID" value="NZ_JBHTAA010000001.1"/>
</dbReference>
<feature type="transmembrane region" description="Helical" evidence="1">
    <location>
        <begin position="138"/>
        <end position="163"/>
    </location>
</feature>
<feature type="transmembrane region" description="Helical" evidence="1">
    <location>
        <begin position="83"/>
        <end position="101"/>
    </location>
</feature>
<evidence type="ECO:0000313" key="2">
    <source>
        <dbReference type="EMBL" id="MFC7202253.1"/>
    </source>
</evidence>
<dbReference type="Proteomes" id="UP001596481">
    <property type="component" value="Unassembled WGS sequence"/>
</dbReference>
<dbReference type="EMBL" id="JBHTAA010000001">
    <property type="protein sequence ID" value="MFC7202253.1"/>
    <property type="molecule type" value="Genomic_DNA"/>
</dbReference>
<keyword evidence="1" id="KW-0812">Transmembrane</keyword>
<feature type="transmembrane region" description="Helical" evidence="1">
    <location>
        <begin position="42"/>
        <end position="62"/>
    </location>
</feature>